<name>A0RWE5_CENSY</name>
<accession>A0RWE5</accession>
<proteinExistence type="predicted"/>
<dbReference type="InterPro" id="IPR008972">
    <property type="entry name" value="Cupredoxin"/>
</dbReference>
<dbReference type="STRING" id="414004.CENSYa_1031"/>
<organism evidence="1 2">
    <name type="scientific">Cenarchaeum symbiosum (strain A)</name>
    <dbReference type="NCBI Taxonomy" id="414004"/>
    <lineage>
        <taxon>Archaea</taxon>
        <taxon>Nitrososphaerota</taxon>
        <taxon>Candidatus Cenarchaeales</taxon>
        <taxon>Candidatus Cenarchaeaceae</taxon>
        <taxon>Candidatus Cenarchaeum</taxon>
    </lineage>
</organism>
<dbReference type="SUPFAM" id="SSF49503">
    <property type="entry name" value="Cupredoxins"/>
    <property type="match status" value="1"/>
</dbReference>
<dbReference type="Proteomes" id="UP000000758">
    <property type="component" value="Chromosome"/>
</dbReference>
<dbReference type="InterPro" id="IPR052721">
    <property type="entry name" value="ET_Amicyanin"/>
</dbReference>
<dbReference type="KEGG" id="csy:CENSYa_1031"/>
<dbReference type="PANTHER" id="PTHR36507">
    <property type="entry name" value="BLL1555 PROTEIN"/>
    <property type="match status" value="1"/>
</dbReference>
<keyword evidence="2" id="KW-1185">Reference proteome</keyword>
<evidence type="ECO:0000313" key="1">
    <source>
        <dbReference type="EMBL" id="ABK77662.1"/>
    </source>
</evidence>
<protein>
    <submittedName>
        <fullName evidence="1">Copper-binding protein</fullName>
    </submittedName>
</protein>
<sequence>MPVPVPEPAGPAVLDYTTISILEGSDLPCETCFDDASIVVGRNSLITWSDDDDTMHSLASGTVEGGPDGVFESGLLHPGHLFHVNTGGLDAGIHDYHCVLHPWMTGSIEVREQ</sequence>
<dbReference type="Gene3D" id="2.60.40.420">
    <property type="entry name" value="Cupredoxins - blue copper proteins"/>
    <property type="match status" value="1"/>
</dbReference>
<evidence type="ECO:0000313" key="2">
    <source>
        <dbReference type="Proteomes" id="UP000000758"/>
    </source>
</evidence>
<gene>
    <name evidence="1" type="ordered locus">CENSYa_1031</name>
</gene>
<dbReference type="HOGENOM" id="CLU_2127726_0_0_2"/>
<dbReference type="PANTHER" id="PTHR36507:SF1">
    <property type="entry name" value="BLL1555 PROTEIN"/>
    <property type="match status" value="1"/>
</dbReference>
<dbReference type="AlphaFoldDB" id="A0RWE5"/>
<reference evidence="1 2" key="1">
    <citation type="journal article" date="2006" name="Proc. Natl. Acad. Sci. U.S.A.">
        <title>Genomic analysis of the uncultivated marine crenarchaeote Cenarchaeum symbiosum.</title>
        <authorList>
            <person name="Hallam S.J."/>
            <person name="Konstantinidis K.T."/>
            <person name="Putnam N."/>
            <person name="Schleper C."/>
            <person name="Watanabe Y."/>
            <person name="Sugahara J."/>
            <person name="Preston C."/>
            <person name="de la Torre J."/>
            <person name="Richardson P.M."/>
            <person name="DeLong E.F."/>
        </authorList>
    </citation>
    <scope>NUCLEOTIDE SEQUENCE [LARGE SCALE GENOMIC DNA]</scope>
    <source>
        <strain evidence="2">A</strain>
    </source>
</reference>
<dbReference type="EMBL" id="DP000238">
    <property type="protein sequence ID" value="ABK77662.1"/>
    <property type="molecule type" value="Genomic_DNA"/>
</dbReference>
<dbReference type="EnsemblBacteria" id="ABK77662">
    <property type="protein sequence ID" value="ABK77662"/>
    <property type="gene ID" value="CENSYa_1031"/>
</dbReference>